<sequence>MSALIFMRRLAVRNALARTSRPATVLNSTGSRFMVTAGTKEGEGMRAQLMSELKASMKAKDTLKSTVLRSVLSEVYAADKAPNSKGLASSVVITGIMRQGLKRRLDSASQYEKASRADLATKEKQEAELLEGLLPPLLSEADVDNALQTALKEYPELVSEPNAHKAKGLLLTKLYSKVDVANVDKEAAASRADAILASARTSQSA</sequence>
<dbReference type="EMBL" id="JADCUA010000029">
    <property type="protein sequence ID" value="KAH9830733.1"/>
    <property type="molecule type" value="Genomic_DNA"/>
</dbReference>
<dbReference type="InterPro" id="IPR003789">
    <property type="entry name" value="Asn/Gln_tRNA_amidoTrase-B-like"/>
</dbReference>
<dbReference type="Pfam" id="PF09424">
    <property type="entry name" value="YqeY"/>
    <property type="match status" value="1"/>
</dbReference>
<dbReference type="SUPFAM" id="SSF89095">
    <property type="entry name" value="GatB/YqeY motif"/>
    <property type="match status" value="1"/>
</dbReference>
<protein>
    <recommendedName>
        <fullName evidence="1">Altered inheritance of mitochondria protein 41</fullName>
    </recommendedName>
</protein>
<comment type="caution">
    <text evidence="2">The sequence shown here is derived from an EMBL/GenBank/DDBJ whole genome shotgun (WGS) entry which is preliminary data.</text>
</comment>
<dbReference type="Gene3D" id="1.10.1510.10">
    <property type="entry name" value="Uncharacterised protein YqeY/AIM41 PF09424, N-terminal domain"/>
    <property type="match status" value="1"/>
</dbReference>
<dbReference type="InterPro" id="IPR019004">
    <property type="entry name" value="YqeY/Aim41"/>
</dbReference>
<dbReference type="PANTHER" id="PTHR28055">
    <property type="entry name" value="ALTERED INHERITANCE OF MITOCHONDRIA PROTEIN 41, MITOCHONDRIAL"/>
    <property type="match status" value="1"/>
</dbReference>
<evidence type="ECO:0000313" key="2">
    <source>
        <dbReference type="EMBL" id="KAH9830733.1"/>
    </source>
</evidence>
<reference evidence="2 3" key="1">
    <citation type="journal article" date="2021" name="Environ. Microbiol.">
        <title>Gene family expansions and transcriptome signatures uncover fungal adaptations to wood decay.</title>
        <authorList>
            <person name="Hage H."/>
            <person name="Miyauchi S."/>
            <person name="Viragh M."/>
            <person name="Drula E."/>
            <person name="Min B."/>
            <person name="Chaduli D."/>
            <person name="Navarro D."/>
            <person name="Favel A."/>
            <person name="Norest M."/>
            <person name="Lesage-Meessen L."/>
            <person name="Balint B."/>
            <person name="Merenyi Z."/>
            <person name="de Eugenio L."/>
            <person name="Morin E."/>
            <person name="Martinez A.T."/>
            <person name="Baldrian P."/>
            <person name="Stursova M."/>
            <person name="Martinez M.J."/>
            <person name="Novotny C."/>
            <person name="Magnuson J.K."/>
            <person name="Spatafora J.W."/>
            <person name="Maurice S."/>
            <person name="Pangilinan J."/>
            <person name="Andreopoulos W."/>
            <person name="LaButti K."/>
            <person name="Hundley H."/>
            <person name="Na H."/>
            <person name="Kuo A."/>
            <person name="Barry K."/>
            <person name="Lipzen A."/>
            <person name="Henrissat B."/>
            <person name="Riley R."/>
            <person name="Ahrendt S."/>
            <person name="Nagy L.G."/>
            <person name="Grigoriev I.V."/>
            <person name="Martin F."/>
            <person name="Rosso M.N."/>
        </authorList>
    </citation>
    <scope>NUCLEOTIDE SEQUENCE [LARGE SCALE GENOMIC DNA]</scope>
    <source>
        <strain evidence="2 3">CIRM-BRFM 1785</strain>
    </source>
</reference>
<dbReference type="InterPro" id="IPR042184">
    <property type="entry name" value="YqeY/Aim41_N"/>
</dbReference>
<proteinExistence type="inferred from homology"/>
<accession>A0ABQ8K206</accession>
<evidence type="ECO:0000313" key="3">
    <source>
        <dbReference type="Proteomes" id="UP000814176"/>
    </source>
</evidence>
<comment type="subcellular location">
    <subcellularLocation>
        <location evidence="1">Mitochondrion</location>
    </subcellularLocation>
</comment>
<comment type="similarity">
    <text evidence="1">Belongs to the AIM41 family.</text>
</comment>
<dbReference type="PANTHER" id="PTHR28055:SF1">
    <property type="entry name" value="ALTERED INHERITANCE OF MITOCHONDRIA PROTEIN 41, MITOCHONDRIAL"/>
    <property type="match status" value="1"/>
</dbReference>
<name>A0ABQ8K206_9APHY</name>
<dbReference type="RefSeq" id="XP_047773994.1">
    <property type="nucleotide sequence ID" value="XM_047925024.1"/>
</dbReference>
<keyword evidence="1" id="KW-0496">Mitochondrion</keyword>
<dbReference type="GeneID" id="72005756"/>
<keyword evidence="3" id="KW-1185">Reference proteome</keyword>
<organism evidence="2 3">
    <name type="scientific">Rhodofomes roseus</name>
    <dbReference type="NCBI Taxonomy" id="34475"/>
    <lineage>
        <taxon>Eukaryota</taxon>
        <taxon>Fungi</taxon>
        <taxon>Dikarya</taxon>
        <taxon>Basidiomycota</taxon>
        <taxon>Agaricomycotina</taxon>
        <taxon>Agaricomycetes</taxon>
        <taxon>Polyporales</taxon>
        <taxon>Rhodofomes</taxon>
    </lineage>
</organism>
<evidence type="ECO:0000256" key="1">
    <source>
        <dbReference type="RuleBase" id="RU365099"/>
    </source>
</evidence>
<dbReference type="Proteomes" id="UP000814176">
    <property type="component" value="Unassembled WGS sequence"/>
</dbReference>
<gene>
    <name evidence="1" type="primary">AIM41</name>
    <name evidence="2" type="ORF">C8Q71DRAFT_784268</name>
</gene>